<dbReference type="RefSeq" id="WP_375516728.1">
    <property type="nucleotide sequence ID" value="NZ_JBHILI010000002.1"/>
</dbReference>
<protein>
    <submittedName>
        <fullName evidence="4">PaaI family thioesterase</fullName>
        <ecNumber evidence="4">3.1.2.-</ecNumber>
    </submittedName>
</protein>
<gene>
    <name evidence="4" type="ORF">ACE5IX_04990</name>
</gene>
<dbReference type="GO" id="GO:0016787">
    <property type="term" value="F:hydrolase activity"/>
    <property type="evidence" value="ECO:0007669"/>
    <property type="project" value="UniProtKB-KW"/>
</dbReference>
<accession>A0ABV5BP23</accession>
<dbReference type="EC" id="3.1.2.-" evidence="4"/>
<keyword evidence="2 4" id="KW-0378">Hydrolase</keyword>
<name>A0ABV5BP23_9LEPT</name>
<comment type="caution">
    <text evidence="4">The sequence shown here is derived from an EMBL/GenBank/DDBJ whole genome shotgun (WGS) entry which is preliminary data.</text>
</comment>
<evidence type="ECO:0000256" key="2">
    <source>
        <dbReference type="ARBA" id="ARBA00022801"/>
    </source>
</evidence>
<dbReference type="Gene3D" id="3.10.129.10">
    <property type="entry name" value="Hotdog Thioesterase"/>
    <property type="match status" value="1"/>
</dbReference>
<dbReference type="InterPro" id="IPR003736">
    <property type="entry name" value="PAAI_dom"/>
</dbReference>
<keyword evidence="5" id="KW-1185">Reference proteome</keyword>
<organism evidence="4 5">
    <name type="scientific">Leptospira wolffii</name>
    <dbReference type="NCBI Taxonomy" id="409998"/>
    <lineage>
        <taxon>Bacteria</taxon>
        <taxon>Pseudomonadati</taxon>
        <taxon>Spirochaetota</taxon>
        <taxon>Spirochaetia</taxon>
        <taxon>Leptospirales</taxon>
        <taxon>Leptospiraceae</taxon>
        <taxon>Leptospira</taxon>
    </lineage>
</organism>
<dbReference type="Pfam" id="PF03061">
    <property type="entry name" value="4HBT"/>
    <property type="match status" value="1"/>
</dbReference>
<dbReference type="Proteomes" id="UP001580391">
    <property type="component" value="Unassembled WGS sequence"/>
</dbReference>
<dbReference type="PANTHER" id="PTHR21660">
    <property type="entry name" value="THIOESTERASE SUPERFAMILY MEMBER-RELATED"/>
    <property type="match status" value="1"/>
</dbReference>
<sequence length="174" mass="19344">MKINLFPGSDGSSYTKARWTLADENQLDEMQKEWEKFSKKAPGLLIPPPAFKELSGEFVSYVRKKELTCSFYIEPRFSNPMGVFQGGFLGAAFDNTFGPLCYLAAGKPTTTLELSVSYIRMVKENQRITVHAKVVARGNQHIYLEGQAFDEEGKLLAKSTTQVLILRIPGGGEA</sequence>
<dbReference type="InterPro" id="IPR039298">
    <property type="entry name" value="ACOT13"/>
</dbReference>
<feature type="domain" description="Thioesterase" evidence="3">
    <location>
        <begin position="82"/>
        <end position="156"/>
    </location>
</feature>
<dbReference type="EMBL" id="JBHILJ010000002">
    <property type="protein sequence ID" value="MFB5735851.1"/>
    <property type="molecule type" value="Genomic_DNA"/>
</dbReference>
<evidence type="ECO:0000259" key="3">
    <source>
        <dbReference type="Pfam" id="PF03061"/>
    </source>
</evidence>
<dbReference type="CDD" id="cd03443">
    <property type="entry name" value="PaaI_thioesterase"/>
    <property type="match status" value="1"/>
</dbReference>
<comment type="similarity">
    <text evidence="1">Belongs to the thioesterase PaaI family.</text>
</comment>
<dbReference type="InterPro" id="IPR006683">
    <property type="entry name" value="Thioestr_dom"/>
</dbReference>
<evidence type="ECO:0000256" key="1">
    <source>
        <dbReference type="ARBA" id="ARBA00008324"/>
    </source>
</evidence>
<dbReference type="InterPro" id="IPR029069">
    <property type="entry name" value="HotDog_dom_sf"/>
</dbReference>
<proteinExistence type="inferred from homology"/>
<dbReference type="PANTHER" id="PTHR21660:SF1">
    <property type="entry name" value="ACYL-COENZYME A THIOESTERASE 13"/>
    <property type="match status" value="1"/>
</dbReference>
<dbReference type="SUPFAM" id="SSF54637">
    <property type="entry name" value="Thioesterase/thiol ester dehydrase-isomerase"/>
    <property type="match status" value="1"/>
</dbReference>
<reference evidence="4 5" key="1">
    <citation type="submission" date="2024-09" db="EMBL/GenBank/DDBJ databases">
        <title>Taxonomic and Genotyping Characterization of Leptospira Strains isolated from Multiple Sources in Colombia highlights the importance of intermediate species.</title>
        <authorList>
            <person name="Torres Higuera L."/>
            <person name="Rojas Tapias D."/>
            <person name="Jimenez Velasquez S."/>
            <person name="Renjifo Ibanez C."/>
        </authorList>
    </citation>
    <scope>NUCLEOTIDE SEQUENCE [LARGE SCALE GENOMIC DNA]</scope>
    <source>
        <strain evidence="4 5">Lep080</strain>
    </source>
</reference>
<dbReference type="NCBIfam" id="TIGR00369">
    <property type="entry name" value="unchar_dom_1"/>
    <property type="match status" value="1"/>
</dbReference>
<evidence type="ECO:0000313" key="4">
    <source>
        <dbReference type="EMBL" id="MFB5735851.1"/>
    </source>
</evidence>
<evidence type="ECO:0000313" key="5">
    <source>
        <dbReference type="Proteomes" id="UP001580391"/>
    </source>
</evidence>